<organism evidence="15 16">
    <name type="scientific">Nocardia amamiensis</name>
    <dbReference type="NCBI Taxonomy" id="404578"/>
    <lineage>
        <taxon>Bacteria</taxon>
        <taxon>Bacillati</taxon>
        <taxon>Actinomycetota</taxon>
        <taxon>Actinomycetes</taxon>
        <taxon>Mycobacteriales</taxon>
        <taxon>Nocardiaceae</taxon>
        <taxon>Nocardia</taxon>
    </lineage>
</organism>
<keyword evidence="8" id="KW-0808">Transferase</keyword>
<evidence type="ECO:0000256" key="10">
    <source>
        <dbReference type="ARBA" id="ARBA00030465"/>
    </source>
</evidence>
<gene>
    <name evidence="15" type="ORF">IU459_28650</name>
</gene>
<dbReference type="SUPFAM" id="SSF52777">
    <property type="entry name" value="CoA-dependent acyltransferases"/>
    <property type="match status" value="2"/>
</dbReference>
<dbReference type="InterPro" id="IPR031641">
    <property type="entry name" value="PapA_C"/>
</dbReference>
<dbReference type="InterPro" id="IPR023213">
    <property type="entry name" value="CAT-like_dom_sf"/>
</dbReference>
<evidence type="ECO:0000256" key="12">
    <source>
        <dbReference type="ARBA" id="ARBA00033407"/>
    </source>
</evidence>
<evidence type="ECO:0000256" key="5">
    <source>
        <dbReference type="ARBA" id="ARBA00012866"/>
    </source>
</evidence>
<dbReference type="Proteomes" id="UP000702209">
    <property type="component" value="Unassembled WGS sequence"/>
</dbReference>
<keyword evidence="7" id="KW-0443">Lipid metabolism</keyword>
<evidence type="ECO:0000256" key="8">
    <source>
        <dbReference type="ARBA" id="ARBA00022679"/>
    </source>
</evidence>
<dbReference type="Pfam" id="PF16911">
    <property type="entry name" value="PapA_C"/>
    <property type="match status" value="1"/>
</dbReference>
<evidence type="ECO:0000256" key="1">
    <source>
        <dbReference type="ARBA" id="ARBA00000026"/>
    </source>
</evidence>
<evidence type="ECO:0000256" key="2">
    <source>
        <dbReference type="ARBA" id="ARBA00000625"/>
    </source>
</evidence>
<feature type="region of interest" description="Disordered" evidence="13">
    <location>
        <begin position="189"/>
        <end position="213"/>
    </location>
</feature>
<evidence type="ECO:0000256" key="6">
    <source>
        <dbReference type="ARBA" id="ARBA00013449"/>
    </source>
</evidence>
<comment type="similarity">
    <text evidence="4">Belongs to the acyltransferase PapA5 family.</text>
</comment>
<keyword evidence="7" id="KW-0444">Lipid biosynthesis</keyword>
<evidence type="ECO:0000256" key="3">
    <source>
        <dbReference type="ARBA" id="ARBA00001907"/>
    </source>
</evidence>
<keyword evidence="9 15" id="KW-0012">Acyltransferase</keyword>
<protein>
    <recommendedName>
        <fullName evidence="6">Phthiocerol/phthiodiolone dimycocerosyl transferase</fullName>
        <ecNumber evidence="5">2.3.1.282</ecNumber>
    </recommendedName>
    <alternativeName>
        <fullName evidence="12">Acyltransferase PapA5</fullName>
    </alternativeName>
    <alternativeName>
        <fullName evidence="10">Phthiocerol/phthiodiolone O-acyltransferase</fullName>
    </alternativeName>
    <alternativeName>
        <fullName evidence="11">Polyketide synthase-associated protein A5</fullName>
    </alternativeName>
</protein>
<evidence type="ECO:0000313" key="15">
    <source>
        <dbReference type="EMBL" id="MBF6301480.1"/>
    </source>
</evidence>
<comment type="catalytic activity">
    <reaction evidence="3">
        <text>2 a mycocerosyl-[mycocerosic acid synthase] + a phthiodiolone = a dimycocerosyl phthiodiolone + 2 holo-[mycocerosic acid synthase].</text>
        <dbReference type="EC" id="2.3.1.282"/>
    </reaction>
</comment>
<keyword evidence="16" id="KW-1185">Reference proteome</keyword>
<evidence type="ECO:0000256" key="11">
    <source>
        <dbReference type="ARBA" id="ARBA00032317"/>
    </source>
</evidence>
<dbReference type="EC" id="2.3.1.282" evidence="5"/>
<comment type="catalytic activity">
    <reaction evidence="1">
        <text>2 a mycocerosyl-[mycocerosic acid synthase] + a phthiocerol = a dimycocerosyl phthiocerol + 2 holo-[mycocerosic acid synthase].</text>
        <dbReference type="EC" id="2.3.1.282"/>
    </reaction>
</comment>
<feature type="domain" description="Phthiocerol/phthiodiolone dimycocerosyl transferase C-terminal" evidence="14">
    <location>
        <begin position="209"/>
        <end position="400"/>
    </location>
</feature>
<evidence type="ECO:0000256" key="13">
    <source>
        <dbReference type="SAM" id="MobiDB-lite"/>
    </source>
</evidence>
<proteinExistence type="inferred from homology"/>
<evidence type="ECO:0000259" key="14">
    <source>
        <dbReference type="Pfam" id="PF16911"/>
    </source>
</evidence>
<evidence type="ECO:0000256" key="4">
    <source>
        <dbReference type="ARBA" id="ARBA00006558"/>
    </source>
</evidence>
<evidence type="ECO:0000256" key="9">
    <source>
        <dbReference type="ARBA" id="ARBA00023315"/>
    </source>
</evidence>
<dbReference type="GO" id="GO:0016746">
    <property type="term" value="F:acyltransferase activity"/>
    <property type="evidence" value="ECO:0007669"/>
    <property type="project" value="UniProtKB-KW"/>
</dbReference>
<dbReference type="EMBL" id="JADLQX010000027">
    <property type="protein sequence ID" value="MBF6301480.1"/>
    <property type="molecule type" value="Genomic_DNA"/>
</dbReference>
<accession>A0ABS0CXZ7</accession>
<reference evidence="15 16" key="1">
    <citation type="submission" date="2020-10" db="EMBL/GenBank/DDBJ databases">
        <title>Identification of Nocardia species via Next-generation sequencing and recognition of intraspecies genetic diversity.</title>
        <authorList>
            <person name="Li P."/>
            <person name="Li P."/>
            <person name="Lu B."/>
        </authorList>
    </citation>
    <scope>NUCLEOTIDE SEQUENCE [LARGE SCALE GENOMIC DNA]</scope>
    <source>
        <strain evidence="15 16">BJ06-0157</strain>
    </source>
</reference>
<evidence type="ECO:0000313" key="16">
    <source>
        <dbReference type="Proteomes" id="UP000702209"/>
    </source>
</evidence>
<dbReference type="Gene3D" id="3.30.559.30">
    <property type="entry name" value="Nonribosomal peptide synthetase, condensation domain"/>
    <property type="match status" value="1"/>
</dbReference>
<comment type="caution">
    <text evidence="15">The sequence shown here is derived from an EMBL/GenBank/DDBJ whole genome shotgun (WGS) entry which is preliminary data.</text>
</comment>
<dbReference type="Gene3D" id="3.30.559.10">
    <property type="entry name" value="Chloramphenicol acetyltransferase-like domain"/>
    <property type="match status" value="1"/>
</dbReference>
<evidence type="ECO:0000256" key="7">
    <source>
        <dbReference type="ARBA" id="ARBA00022516"/>
    </source>
</evidence>
<sequence>MVPHPCGVSWDEDDLVRVLAPSEQRFVRHGTYTGRSVSVRGALDPAALREAFATLRRAYPVVGCRIVEDAAGQGYLLHPDERAWVQASVREGDVAEVGVPLVDPAAQLAYLDVVYSGADRWRVTLFVHHSVADAGHCVELLTRLWAYYTDIVEQVPTTVLPQEIPRSLEWYVAARGIARAAASGFEDVTKPLPQESSDVPADSERPAPSTLARPRRVRLDADATARVLGLGRVTGVPMNGLLTAALLRAYARETVGGAIPLGCLYPVDLRTRLAPPVSAAAGTNMAGLTSFAARVDPAAGLIELAERISARLAHDLSEGIVQQSVLHFPDFYGTTRIHSLAGHIAVTNTGVVPAFRIPPTIELTDYEIVYVSAHPRPSAGASAAVTFLVYTFAGQLTVGVLGGGAHADGLLAALRTELTALSTVCAR</sequence>
<name>A0ABS0CXZ7_9NOCA</name>
<dbReference type="NCBIfam" id="NF006787">
    <property type="entry name" value="PRK09294.1-1"/>
    <property type="match status" value="1"/>
</dbReference>
<comment type="catalytic activity">
    <reaction evidence="2">
        <text>2 a mycocerosyl-[mycocerosic acid synthase] + a phenolphthiocerol = a dimycocerosyl phenolphthiocerol + 2 holo-[mycocerosic acid synthase].</text>
        <dbReference type="EC" id="2.3.1.282"/>
    </reaction>
</comment>